<dbReference type="EnsemblMetazoa" id="XM_014400512.2">
    <property type="protein sequence ID" value="XP_014255998.1"/>
    <property type="gene ID" value="LOC106670313"/>
</dbReference>
<evidence type="ECO:0000256" key="2">
    <source>
        <dbReference type="SAM" id="Phobius"/>
    </source>
</evidence>
<organism evidence="3 4">
    <name type="scientific">Cimex lectularius</name>
    <name type="common">Bed bug</name>
    <name type="synonym">Acanthia lectularia</name>
    <dbReference type="NCBI Taxonomy" id="79782"/>
    <lineage>
        <taxon>Eukaryota</taxon>
        <taxon>Metazoa</taxon>
        <taxon>Ecdysozoa</taxon>
        <taxon>Arthropoda</taxon>
        <taxon>Hexapoda</taxon>
        <taxon>Insecta</taxon>
        <taxon>Pterygota</taxon>
        <taxon>Neoptera</taxon>
        <taxon>Paraneoptera</taxon>
        <taxon>Hemiptera</taxon>
        <taxon>Heteroptera</taxon>
        <taxon>Panheteroptera</taxon>
        <taxon>Cimicomorpha</taxon>
        <taxon>Cimicidae</taxon>
        <taxon>Cimex</taxon>
    </lineage>
</organism>
<feature type="transmembrane region" description="Helical" evidence="2">
    <location>
        <begin position="682"/>
        <end position="700"/>
    </location>
</feature>
<keyword evidence="2" id="KW-0472">Membrane</keyword>
<accession>A0A8I6S2M4</accession>
<keyword evidence="4" id="KW-1185">Reference proteome</keyword>
<dbReference type="AlphaFoldDB" id="A0A8I6S2M4"/>
<proteinExistence type="predicted"/>
<name>A0A8I6S2M4_CIMLE</name>
<feature type="region of interest" description="Disordered" evidence="1">
    <location>
        <begin position="238"/>
        <end position="274"/>
    </location>
</feature>
<gene>
    <name evidence="3" type="primary">106670313</name>
</gene>
<dbReference type="Proteomes" id="UP000494040">
    <property type="component" value="Unassembled WGS sequence"/>
</dbReference>
<protein>
    <submittedName>
        <fullName evidence="3">Uncharacterized protein</fullName>
    </submittedName>
</protein>
<feature type="compositionally biased region" description="Basic and acidic residues" evidence="1">
    <location>
        <begin position="238"/>
        <end position="247"/>
    </location>
</feature>
<evidence type="ECO:0000313" key="4">
    <source>
        <dbReference type="Proteomes" id="UP000494040"/>
    </source>
</evidence>
<evidence type="ECO:0000313" key="3">
    <source>
        <dbReference type="EnsemblMetazoa" id="XP_014255998.1"/>
    </source>
</evidence>
<keyword evidence="2" id="KW-1133">Transmembrane helix</keyword>
<reference evidence="3" key="1">
    <citation type="submission" date="2022-01" db="UniProtKB">
        <authorList>
            <consortium name="EnsemblMetazoa"/>
        </authorList>
    </citation>
    <scope>IDENTIFICATION</scope>
</reference>
<evidence type="ECO:0000256" key="1">
    <source>
        <dbReference type="SAM" id="MobiDB-lite"/>
    </source>
</evidence>
<keyword evidence="2" id="KW-0812">Transmembrane</keyword>
<dbReference type="OrthoDB" id="6631476at2759"/>
<sequence length="737" mass="83071">MNRTNRESIRKGDKQLSSPTFWDEANSAEKIISASRLKELGKSEAAECLALTVLERMTKQQFSQIQTLESALLKDGVIVTKEMNDILRQIIETSGIEKEMKAVHPRPQEAVLLVIQQILRILNQSCSEIVQVETEDKRSLSVPKRMNQLMNEAKKLGIGDLNLPPIVYANERARLAMIERQIKGKMKLKNLHDKMERNRAPSGLKTDRSLVKKHAEVKKRIRRVISIREKMKAEIAQENKECVRAKPESLPSRTSKEEKSETPKSIQKNRNNSNLFVVENEPVNSDASKPSVMKNTSEDTAVLEVIETALTRKMREEEGLSFCPFTGKIKSDEFLFGLPTMHGIYSGNILNVNIVQVENDTGDKSEKIEATIKDSLINEEKECEERSSVEFSSEVEVMPDHLESESNKEYFTIIKDEVPVSSQGSEMFSKIHNVQYSYAEKENFVKEININSPDIKVSSEPLLPSATLRSPSKPNVNFGSRVDLHENAEKRTQSCKKIVLKPETNEKKQDQGASDSARHIIHLLLNNVFAGRNESPNIPLDDTLKSEEEFLRDEVAQRRCCESVRVRNSRWPFEIKYKSSGGPCSSSKGRLSEEEEQIEEFLSASDVMKEEQISRPDPSGSSNLRTFDFEGLPGAEFDIDEIRPCPLTLEGESSSKWFRSTPSQSGDPLVVPVPKKFRKSEAYAAFLLSVFLGVGAMGYFTSTGQHIVSNIVMPASNALEKALNVLDSIPIPKPWKR</sequence>
<dbReference type="KEGG" id="clec:106670313"/>
<feature type="compositionally biased region" description="Polar residues" evidence="1">
    <location>
        <begin position="263"/>
        <end position="274"/>
    </location>
</feature>